<proteinExistence type="predicted"/>
<dbReference type="InterPro" id="IPR003673">
    <property type="entry name" value="CoA-Trfase_fam_III"/>
</dbReference>
<dbReference type="Gene3D" id="3.30.1540.10">
    <property type="entry name" value="formyl-coa transferase, domain 3"/>
    <property type="match status" value="1"/>
</dbReference>
<dbReference type="SUPFAM" id="SSF89796">
    <property type="entry name" value="CoA-transferase family III (CaiB/BaiF)"/>
    <property type="match status" value="1"/>
</dbReference>
<evidence type="ECO:0000313" key="3">
    <source>
        <dbReference type="Proteomes" id="UP000595197"/>
    </source>
</evidence>
<dbReference type="EMBL" id="CP067421">
    <property type="protein sequence ID" value="QQP93271.1"/>
    <property type="molecule type" value="Genomic_DNA"/>
</dbReference>
<dbReference type="Pfam" id="PF02515">
    <property type="entry name" value="CoA_transf_3"/>
    <property type="match status" value="1"/>
</dbReference>
<protein>
    <submittedName>
        <fullName evidence="2">CoA transferase</fullName>
    </submittedName>
</protein>
<gene>
    <name evidence="2" type="ORF">IGS68_29590</name>
</gene>
<dbReference type="InterPro" id="IPR023606">
    <property type="entry name" value="CoA-Trfase_III_dom_1_sf"/>
</dbReference>
<dbReference type="InterPro" id="IPR050483">
    <property type="entry name" value="CoA-transferase_III_domain"/>
</dbReference>
<sequence length="412" mass="44443">MTTPLDGIRVVDLTRVLSGPFCTMLLGDMGAEVIKVEPENGDPVREQGTIREGLSWYFASFNRNKKSIALDLYSEEGKEILARLIATADVLVENFRPGVLAKMGFGPERLEEINPRLVTCSVNGYGSAGPYADRPAFDFIAQAMSGFMSVNGAADQEPMRSGQPITDLVAGLYAAFGILAALRSRDLTGRGQRVESAMVNGAVSLMAYLASEFFATGRVPPRTGNDHPLVAPYGLFQASDGEVAVAPSNDVVLGRFLGALDLRDLLSDPRFDDNPKRFGRRAELKAIIDGRMRTRSQAEWIARLNAVGVPCGKVQDLAEVFADPQVRAQEMMIDVDHPGAGTVRMLGFPVKLAGTPCRVHRPAPPLGGDTGDVLRSIGLSEREIGDLEAARIVRAAAQPQGHYMPRKPEPAP</sequence>
<dbReference type="GO" id="GO:0016740">
    <property type="term" value="F:transferase activity"/>
    <property type="evidence" value="ECO:0007669"/>
    <property type="project" value="UniProtKB-KW"/>
</dbReference>
<dbReference type="Gene3D" id="3.40.50.10540">
    <property type="entry name" value="Crotonobetainyl-coa:carnitine coa-transferase, domain 1"/>
    <property type="match status" value="1"/>
</dbReference>
<keyword evidence="1 2" id="KW-0808">Transferase</keyword>
<organism evidence="2 3">
    <name type="scientific">Skermanella cutis</name>
    <dbReference type="NCBI Taxonomy" id="2775420"/>
    <lineage>
        <taxon>Bacteria</taxon>
        <taxon>Pseudomonadati</taxon>
        <taxon>Pseudomonadota</taxon>
        <taxon>Alphaproteobacteria</taxon>
        <taxon>Rhodospirillales</taxon>
        <taxon>Azospirillaceae</taxon>
        <taxon>Skermanella</taxon>
    </lineage>
</organism>
<evidence type="ECO:0000256" key="1">
    <source>
        <dbReference type="ARBA" id="ARBA00022679"/>
    </source>
</evidence>
<geneLocation type="plasmid" evidence="2 3">
    <name>pTT6-1</name>
</geneLocation>
<dbReference type="InterPro" id="IPR044855">
    <property type="entry name" value="CoA-Trfase_III_dom3_sf"/>
</dbReference>
<dbReference type="RefSeq" id="WP_201082737.1">
    <property type="nucleotide sequence ID" value="NZ_CP067421.1"/>
</dbReference>
<name>A0ABX7BI48_9PROT</name>
<dbReference type="PANTHER" id="PTHR48207:SF3">
    <property type="entry name" value="SUCCINATE--HYDROXYMETHYLGLUTARATE COA-TRANSFERASE"/>
    <property type="match status" value="1"/>
</dbReference>
<evidence type="ECO:0000313" key="2">
    <source>
        <dbReference type="EMBL" id="QQP93271.1"/>
    </source>
</evidence>
<keyword evidence="2" id="KW-0614">Plasmid</keyword>
<dbReference type="PANTHER" id="PTHR48207">
    <property type="entry name" value="SUCCINATE--HYDROXYMETHYLGLUTARATE COA-TRANSFERASE"/>
    <property type="match status" value="1"/>
</dbReference>
<dbReference type="Proteomes" id="UP000595197">
    <property type="component" value="Plasmid pTT6-1"/>
</dbReference>
<keyword evidence="3" id="KW-1185">Reference proteome</keyword>
<accession>A0ABX7BI48</accession>
<reference evidence="2" key="1">
    <citation type="submission" date="2021-02" db="EMBL/GenBank/DDBJ databases">
        <title>Skermanella TT6 skin isolate.</title>
        <authorList>
            <person name="Lee K."/>
            <person name="Ganzorig M."/>
        </authorList>
    </citation>
    <scope>NUCLEOTIDE SEQUENCE</scope>
    <source>
        <strain evidence="2">TT6</strain>
    </source>
</reference>